<dbReference type="Proteomes" id="UP000011154">
    <property type="component" value="Segment"/>
</dbReference>
<sequence length="46" mass="4791">MSPAAAEAIAGVIGTTLLLAELGEDFFLSSMQVWERPLAVGLSLTL</sequence>
<protein>
    <submittedName>
        <fullName evidence="1">Uncharacterized protein</fullName>
    </submittedName>
</protein>
<evidence type="ECO:0000313" key="1">
    <source>
        <dbReference type="EMBL" id="AGC34617.1"/>
    </source>
</evidence>
<organism evidence="1 2">
    <name type="scientific">Pseudomonas phage H66</name>
    <dbReference type="NCBI Taxonomy" id="2928683"/>
    <lineage>
        <taxon>Viruses</taxon>
        <taxon>Duplodnaviria</taxon>
        <taxon>Heunggongvirae</taxon>
        <taxon>Uroviricota</taxon>
        <taxon>Caudoviricetes</taxon>
        <taxon>Hollowayvirus</taxon>
        <taxon>Hollowayvirus H66</taxon>
    </lineage>
</organism>
<dbReference type="EMBL" id="KC262634">
    <property type="protein sequence ID" value="AGC34617.1"/>
    <property type="molecule type" value="Genomic_DNA"/>
</dbReference>
<proteinExistence type="predicted"/>
<reference evidence="1 2" key="1">
    <citation type="submission" date="2012-12" db="EMBL/GenBank/DDBJ databases">
        <title>Complete genome sequence of Pseudomonas aeruginosa temperate bacteriophage H66.</title>
        <authorList>
            <person name="Maya O."/>
            <person name="Flores V."/>
            <person name="Guarneros G."/>
        </authorList>
    </citation>
    <scope>NUCLEOTIDE SEQUENCE [LARGE SCALE GENOMIC DNA]</scope>
</reference>
<evidence type="ECO:0000313" key="2">
    <source>
        <dbReference type="Proteomes" id="UP000011154"/>
    </source>
</evidence>
<name>L7TH61_9CAUD</name>
<keyword evidence="2" id="KW-1185">Reference proteome</keyword>
<accession>L7TH61</accession>
<gene>
    <name evidence="1" type="ORF">H66_008</name>
</gene>